<proteinExistence type="predicted"/>
<accession>A0A5J4USH2</accession>
<gene>
    <name evidence="1" type="ORF">EZS28_031768</name>
</gene>
<evidence type="ECO:0000313" key="1">
    <source>
        <dbReference type="EMBL" id="KAA6372705.1"/>
    </source>
</evidence>
<protein>
    <submittedName>
        <fullName evidence="1">Uncharacterized protein</fullName>
    </submittedName>
</protein>
<organism evidence="1 2">
    <name type="scientific">Streblomastix strix</name>
    <dbReference type="NCBI Taxonomy" id="222440"/>
    <lineage>
        <taxon>Eukaryota</taxon>
        <taxon>Metamonada</taxon>
        <taxon>Preaxostyla</taxon>
        <taxon>Oxymonadida</taxon>
        <taxon>Streblomastigidae</taxon>
        <taxon>Streblomastix</taxon>
    </lineage>
</organism>
<evidence type="ECO:0000313" key="2">
    <source>
        <dbReference type="Proteomes" id="UP000324800"/>
    </source>
</evidence>
<dbReference type="EMBL" id="SNRW01013361">
    <property type="protein sequence ID" value="KAA6372705.1"/>
    <property type="molecule type" value="Genomic_DNA"/>
</dbReference>
<sequence length="683" mass="72378">MGFFSKIANFRSKILGDVKHAAQWVAPALHKVLSTVAGPVGMIHPGIGAALGAAYYIQYSKRGGNSAGGQLQNEDYQLFIDNDNALVYAANNQIVDGQASDFALKIAADVNQLQSTVGSIDADIVGVKNDITTIQQELARQQHFRGYYLLNTDIQNLSNSADGDFAFSAESGTVYMYSDEWYNSGDIVPDQVTPASDAVPLVDNATGAAGISTEYSRGDHQHPLQVSSVLPLADTATGEVGTAATQARSDHTHHVNLSNDVPINDTGTGTAGASKIYASSTHQHPLNIDPTVANVPLVNATAAANGTSDFYSRNDHVHPQQLTYDGNITATKFIKTGGLATEILCANGDTTTIDSKLSRTYNSSGGGWIRLCVFPAGASVGNPFIEFKVYSQYNSVQTIRLVPYYTVNGINTIYGVFTAPTKVSTNYVIDAGVNQQFHTHTGSSTSAIYSAYVRIESTNSLTIVVSDQSTYYTNRVTEILTKDVVTSVSSATQIPITYDLGNGGIINNMIQVNPTGRTYSTFNNVNVGTDQTITGTKTINNVLKINPTSSDFTEGIRIARSSNRNCSGIYLGCNPNSSSGTIEGQWNIVNTPDGQLQIGVNTQIGQPNQGLVISADGNTLTFNGSVIAGTGATNGASNGSVNYSAGNPILWDVNSVDTNGGFYSDGPKVYWRAKPITLGAVPP</sequence>
<dbReference type="Proteomes" id="UP000324800">
    <property type="component" value="Unassembled WGS sequence"/>
</dbReference>
<reference evidence="1 2" key="1">
    <citation type="submission" date="2019-03" db="EMBL/GenBank/DDBJ databases">
        <title>Single cell metagenomics reveals metabolic interactions within the superorganism composed of flagellate Streblomastix strix and complex community of Bacteroidetes bacteria on its surface.</title>
        <authorList>
            <person name="Treitli S.C."/>
            <person name="Kolisko M."/>
            <person name="Husnik F."/>
            <person name="Keeling P."/>
            <person name="Hampl V."/>
        </authorList>
    </citation>
    <scope>NUCLEOTIDE SEQUENCE [LARGE SCALE GENOMIC DNA]</scope>
    <source>
        <strain evidence="1">ST1C</strain>
    </source>
</reference>
<comment type="caution">
    <text evidence="1">The sequence shown here is derived from an EMBL/GenBank/DDBJ whole genome shotgun (WGS) entry which is preliminary data.</text>
</comment>
<name>A0A5J4USH2_9EUKA</name>
<dbReference type="AlphaFoldDB" id="A0A5J4USH2"/>